<dbReference type="PANTHER" id="PTHR43363">
    <property type="entry name" value="HYPOXANTHINE PHOSPHORIBOSYLTRANSFERASE"/>
    <property type="match status" value="1"/>
</dbReference>
<protein>
    <submittedName>
        <fullName evidence="4">Phosphoribosyltransferase</fullName>
    </submittedName>
</protein>
<reference evidence="4 5" key="1">
    <citation type="journal article" date="2020" name="Nature">
        <title>Isolation of an archaeon at the prokaryote-eukaryote interface.</title>
        <authorList>
            <person name="Imachi H."/>
            <person name="Nobu M.K."/>
            <person name="Nakahara N."/>
            <person name="Morono Y."/>
            <person name="Ogawara M."/>
            <person name="Takaki Y."/>
            <person name="Takano Y."/>
            <person name="Uematsu K."/>
            <person name="Ikuta T."/>
            <person name="Ito M."/>
            <person name="Matsui Y."/>
            <person name="Miyazaki M."/>
            <person name="Murata K."/>
            <person name="Saito Y."/>
            <person name="Sakai S."/>
            <person name="Song C."/>
            <person name="Tasumi E."/>
            <person name="Yamanaka Y."/>
            <person name="Yamaguchi T."/>
            <person name="Kamagata Y."/>
            <person name="Tamaki H."/>
            <person name="Takai K."/>
        </authorList>
    </citation>
    <scope>NUCLEOTIDE SEQUENCE [LARGE SCALE GENOMIC DNA]</scope>
    <source>
        <strain evidence="4 5">MK-D1</strain>
    </source>
</reference>
<dbReference type="InterPro" id="IPR000836">
    <property type="entry name" value="PRTase_dom"/>
</dbReference>
<dbReference type="Pfam" id="PF00156">
    <property type="entry name" value="Pribosyltran"/>
    <property type="match status" value="1"/>
</dbReference>
<dbReference type="CDD" id="cd06223">
    <property type="entry name" value="PRTases_typeI"/>
    <property type="match status" value="1"/>
</dbReference>
<dbReference type="Gene3D" id="3.40.50.2020">
    <property type="match status" value="1"/>
</dbReference>
<evidence type="ECO:0000313" key="5">
    <source>
        <dbReference type="Proteomes" id="UP000321408"/>
    </source>
</evidence>
<gene>
    <name evidence="4" type="ORF">DSAG12_00271</name>
</gene>
<dbReference type="OrthoDB" id="4952at2157"/>
<evidence type="ECO:0000256" key="2">
    <source>
        <dbReference type="ARBA" id="ARBA00022679"/>
    </source>
</evidence>
<proteinExistence type="predicted"/>
<organism evidence="4 5">
    <name type="scientific">Promethearchaeum syntrophicum</name>
    <dbReference type="NCBI Taxonomy" id="2594042"/>
    <lineage>
        <taxon>Archaea</taxon>
        <taxon>Promethearchaeati</taxon>
        <taxon>Promethearchaeota</taxon>
        <taxon>Promethearchaeia</taxon>
        <taxon>Promethearchaeales</taxon>
        <taxon>Promethearchaeaceae</taxon>
        <taxon>Promethearchaeum</taxon>
    </lineage>
</organism>
<accession>A0A5B9D5Q2</accession>
<name>A0A5B9D5Q2_9ARCH</name>
<sequence>MTENEDIEKYYVYTPEKFYKHSNLLIEKIIEDTPESEPFDMILCIARGGLVLAYYIASKLNISTFYTIRLRSYHKMKQNDIEILQEPPWEKMKGKKVLVIEDLIDEGKTAEFIYTLLKIHKIENYKLALLVDKQKNPNITADYSIVHTKKWVLFFWEKEYSEWRNLNEYN</sequence>
<keyword evidence="5" id="KW-1185">Reference proteome</keyword>
<dbReference type="Proteomes" id="UP000321408">
    <property type="component" value="Chromosome"/>
</dbReference>
<dbReference type="InterPro" id="IPR029057">
    <property type="entry name" value="PRTase-like"/>
</dbReference>
<reference evidence="4 5" key="2">
    <citation type="journal article" date="2024" name="Int. J. Syst. Evol. Microbiol.">
        <title>Promethearchaeum syntrophicum gen. nov., sp. nov., an anaerobic, obligately syntrophic archaeon, the first isolate of the lineage 'Asgard' archaea, and proposal of the new archaeal phylum Promethearchaeota phyl. nov. and kingdom Promethearchaeati regn. nov.</title>
        <authorList>
            <person name="Imachi H."/>
            <person name="Nobu M.K."/>
            <person name="Kato S."/>
            <person name="Takaki Y."/>
            <person name="Miyazaki M."/>
            <person name="Miyata M."/>
            <person name="Ogawara M."/>
            <person name="Saito Y."/>
            <person name="Sakai S."/>
            <person name="Tahara Y.O."/>
            <person name="Takano Y."/>
            <person name="Tasumi E."/>
            <person name="Uematsu K."/>
            <person name="Yoshimura T."/>
            <person name="Itoh T."/>
            <person name="Ohkuma M."/>
            <person name="Takai K."/>
        </authorList>
    </citation>
    <scope>NUCLEOTIDE SEQUENCE [LARGE SCALE GENOMIC DNA]</scope>
    <source>
        <strain evidence="4 5">MK-D1</strain>
    </source>
</reference>
<dbReference type="GO" id="GO:0016757">
    <property type="term" value="F:glycosyltransferase activity"/>
    <property type="evidence" value="ECO:0007669"/>
    <property type="project" value="UniProtKB-KW"/>
</dbReference>
<dbReference type="PANTHER" id="PTHR43363:SF1">
    <property type="entry name" value="HYPOXANTHINE-GUANINE PHOSPHORIBOSYLTRANSFERASE"/>
    <property type="match status" value="1"/>
</dbReference>
<dbReference type="KEGG" id="psyt:DSAG12_00271"/>
<keyword evidence="2" id="KW-0808">Transferase</keyword>
<dbReference type="GeneID" id="41328274"/>
<feature type="domain" description="Phosphoribosyltransferase" evidence="3">
    <location>
        <begin position="16"/>
        <end position="157"/>
    </location>
</feature>
<keyword evidence="1 4" id="KW-0328">Glycosyltransferase</keyword>
<dbReference type="EMBL" id="CP042905">
    <property type="protein sequence ID" value="QEE14458.1"/>
    <property type="molecule type" value="Genomic_DNA"/>
</dbReference>
<evidence type="ECO:0000256" key="1">
    <source>
        <dbReference type="ARBA" id="ARBA00022676"/>
    </source>
</evidence>
<dbReference type="SUPFAM" id="SSF53271">
    <property type="entry name" value="PRTase-like"/>
    <property type="match status" value="1"/>
</dbReference>
<evidence type="ECO:0000313" key="4">
    <source>
        <dbReference type="EMBL" id="QEE14458.1"/>
    </source>
</evidence>
<evidence type="ECO:0000259" key="3">
    <source>
        <dbReference type="Pfam" id="PF00156"/>
    </source>
</evidence>
<dbReference type="AlphaFoldDB" id="A0A5B9D5Q2"/>
<dbReference type="RefSeq" id="WP_147661411.1">
    <property type="nucleotide sequence ID" value="NZ_CP042905.2"/>
</dbReference>